<evidence type="ECO:0000256" key="1">
    <source>
        <dbReference type="ARBA" id="ARBA00023002"/>
    </source>
</evidence>
<dbReference type="SMART" id="SM00829">
    <property type="entry name" value="PKS_ER"/>
    <property type="match status" value="1"/>
</dbReference>
<evidence type="ECO:0000313" key="5">
    <source>
        <dbReference type="Proteomes" id="UP000266841"/>
    </source>
</evidence>
<dbReference type="InterPro" id="IPR020843">
    <property type="entry name" value="ER"/>
</dbReference>
<dbReference type="OrthoDB" id="203908at2759"/>
<accession>K0SK39</accession>
<dbReference type="SUPFAM" id="SSF50129">
    <property type="entry name" value="GroES-like"/>
    <property type="match status" value="1"/>
</dbReference>
<dbReference type="Proteomes" id="UP000266841">
    <property type="component" value="Unassembled WGS sequence"/>
</dbReference>
<feature type="domain" description="Enoyl reductase (ER)" evidence="3">
    <location>
        <begin position="153"/>
        <end position="458"/>
    </location>
</feature>
<dbReference type="eggNOG" id="KOG1198">
    <property type="taxonomic scope" value="Eukaryota"/>
</dbReference>
<dbReference type="PANTHER" id="PTHR43189:SF1">
    <property type="entry name" value="ZINC-TYPE ALCOHOL DEHYDROGENASE-LIKE PROTEIN C1198.01"/>
    <property type="match status" value="1"/>
</dbReference>
<dbReference type="PROSITE" id="PS00059">
    <property type="entry name" value="ADH_ZINC"/>
    <property type="match status" value="1"/>
</dbReference>
<feature type="compositionally biased region" description="Acidic residues" evidence="2">
    <location>
        <begin position="68"/>
        <end position="77"/>
    </location>
</feature>
<dbReference type="GO" id="GO:0016491">
    <property type="term" value="F:oxidoreductase activity"/>
    <property type="evidence" value="ECO:0007669"/>
    <property type="project" value="UniProtKB-KW"/>
</dbReference>
<dbReference type="InterPro" id="IPR011032">
    <property type="entry name" value="GroES-like_sf"/>
</dbReference>
<dbReference type="EMBL" id="AGNL01024091">
    <property type="protein sequence ID" value="EJK58852.1"/>
    <property type="molecule type" value="Genomic_DNA"/>
</dbReference>
<proteinExistence type="predicted"/>
<dbReference type="InterPro" id="IPR002328">
    <property type="entry name" value="ADH_Zn_CS"/>
</dbReference>
<evidence type="ECO:0000259" key="3">
    <source>
        <dbReference type="SMART" id="SM00829"/>
    </source>
</evidence>
<dbReference type="PANTHER" id="PTHR43189">
    <property type="entry name" value="ZINC-TYPE ALCOHOL DEHYDROGENASE-LIKE PROTEIN C1198.01-RELATED"/>
    <property type="match status" value="1"/>
</dbReference>
<dbReference type="Gene3D" id="3.90.180.10">
    <property type="entry name" value="Medium-chain alcohol dehydrogenases, catalytic domain"/>
    <property type="match status" value="2"/>
</dbReference>
<protein>
    <recommendedName>
        <fullName evidence="3">Enoyl reductase (ER) domain-containing protein</fullName>
    </recommendedName>
</protein>
<feature type="region of interest" description="Disordered" evidence="2">
    <location>
        <begin position="1"/>
        <end position="77"/>
    </location>
</feature>
<gene>
    <name evidence="4" type="ORF">THAOC_20987</name>
</gene>
<name>K0SK39_THAOC</name>
<keyword evidence="1" id="KW-0560">Oxidoreductase</keyword>
<dbReference type="Pfam" id="PF13602">
    <property type="entry name" value="ADH_zinc_N_2"/>
    <property type="match status" value="1"/>
</dbReference>
<dbReference type="Gene3D" id="3.40.50.720">
    <property type="entry name" value="NAD(P)-binding Rossmann-like Domain"/>
    <property type="match status" value="1"/>
</dbReference>
<dbReference type="GO" id="GO:0008270">
    <property type="term" value="F:zinc ion binding"/>
    <property type="evidence" value="ECO:0007669"/>
    <property type="project" value="InterPro"/>
</dbReference>
<dbReference type="OMA" id="WESHQAD"/>
<dbReference type="InterPro" id="IPR013154">
    <property type="entry name" value="ADH-like_N"/>
</dbReference>
<dbReference type="AlphaFoldDB" id="K0SK39"/>
<reference evidence="4 5" key="1">
    <citation type="journal article" date="2012" name="Genome Biol.">
        <title>Genome and low-iron response of an oceanic diatom adapted to chronic iron limitation.</title>
        <authorList>
            <person name="Lommer M."/>
            <person name="Specht M."/>
            <person name="Roy A.S."/>
            <person name="Kraemer L."/>
            <person name="Andreson R."/>
            <person name="Gutowska M.A."/>
            <person name="Wolf J."/>
            <person name="Bergner S.V."/>
            <person name="Schilhabel M.B."/>
            <person name="Klostermeier U.C."/>
            <person name="Beiko R.G."/>
            <person name="Rosenstiel P."/>
            <person name="Hippler M."/>
            <person name="Laroche J."/>
        </authorList>
    </citation>
    <scope>NUCLEOTIDE SEQUENCE [LARGE SCALE GENOMIC DNA]</scope>
    <source>
        <strain evidence="4 5">CCMP1005</strain>
    </source>
</reference>
<sequence length="463" mass="50603">MVKLGKLFGKGALKSKATAKPTNPASSADPPGPRSSQIGAAREIDNVATSPIEERDDGNVKATFTASSEEDERSADMETMDEDFTRLSDDDQTYDDGTFCNTTHHGAGDAYTYGETALVSKKSDASATSTVKGDDPTKKYFHKDVVLNSLDDGMNNLVIRAMYFVPKPKQDHHVVVKVEAATVTDHDTWLCRGNGISKKQLPFVPGHEFVGTIETLGEEAGGPFRRGDRVAGVSQFGGGNSRFISIPSDRLMKIPSNVKSTHAVCMLHDYMAALKALRIAKNSYLPGTPFTGMNILITDGYPPWDKRSLHLRRGRGPTSTAALTTGTFDIVIDNSCSDSYASSWFALTPKGNLVCVGPVHRMDADETMAGCGIIDVDELQQKIAALKAKYVMSQTHFHNMDTDFDDDNEQYRQDLRYLMFLLEKGELNPKIAEKVSLDDVPDAQRLISAGRSNGTMVCVPWIE</sequence>
<keyword evidence="5" id="KW-1185">Reference proteome</keyword>
<organism evidence="4 5">
    <name type="scientific">Thalassiosira oceanica</name>
    <name type="common">Marine diatom</name>
    <dbReference type="NCBI Taxonomy" id="159749"/>
    <lineage>
        <taxon>Eukaryota</taxon>
        <taxon>Sar</taxon>
        <taxon>Stramenopiles</taxon>
        <taxon>Ochrophyta</taxon>
        <taxon>Bacillariophyta</taxon>
        <taxon>Coscinodiscophyceae</taxon>
        <taxon>Thalassiosirophycidae</taxon>
        <taxon>Thalassiosirales</taxon>
        <taxon>Thalassiosiraceae</taxon>
        <taxon>Thalassiosira</taxon>
    </lineage>
</organism>
<evidence type="ECO:0000256" key="2">
    <source>
        <dbReference type="SAM" id="MobiDB-lite"/>
    </source>
</evidence>
<feature type="compositionally biased region" description="Low complexity" evidence="2">
    <location>
        <begin position="1"/>
        <end position="16"/>
    </location>
</feature>
<evidence type="ECO:0000313" key="4">
    <source>
        <dbReference type="EMBL" id="EJK58852.1"/>
    </source>
</evidence>
<dbReference type="Pfam" id="PF08240">
    <property type="entry name" value="ADH_N"/>
    <property type="match status" value="1"/>
</dbReference>
<comment type="caution">
    <text evidence="4">The sequence shown here is derived from an EMBL/GenBank/DDBJ whole genome shotgun (WGS) entry which is preliminary data.</text>
</comment>